<evidence type="ECO:0000313" key="1">
    <source>
        <dbReference type="EMBL" id="GEJ55795.1"/>
    </source>
</evidence>
<dbReference type="RefSeq" id="WP_176062628.1">
    <property type="nucleotide sequence ID" value="NZ_BJTG01000001.1"/>
</dbReference>
<accession>A0A7I9VHI1</accession>
<sequence length="106" mass="11528">METSTWLMQRNAPPARETHLRLPFVHRAATQTLSLAEGAAWSVHSPRAGLVVQCETGKLWLTVEGDPEDHILLAPDRFCVPTRGRVAVLALAPSSIEVTSAPNLAH</sequence>
<comment type="caution">
    <text evidence="1">The sequence shown here is derived from an EMBL/GenBank/DDBJ whole genome shotgun (WGS) entry which is preliminary data.</text>
</comment>
<dbReference type="AlphaFoldDB" id="A0A7I9VHI1"/>
<dbReference type="EMBL" id="BJTG01000001">
    <property type="protein sequence ID" value="GEJ55795.1"/>
    <property type="molecule type" value="Genomic_DNA"/>
</dbReference>
<protein>
    <recommendedName>
        <fullName evidence="3">DUF2917 domain-containing protein</fullName>
    </recommendedName>
</protein>
<dbReference type="InterPro" id="IPR021317">
    <property type="entry name" value="DUF2917"/>
</dbReference>
<name>A0A7I9VHI1_9BACT</name>
<keyword evidence="2" id="KW-1185">Reference proteome</keyword>
<dbReference type="Pfam" id="PF11142">
    <property type="entry name" value="DUF2917"/>
    <property type="match status" value="1"/>
</dbReference>
<dbReference type="Proteomes" id="UP000503640">
    <property type="component" value="Unassembled WGS sequence"/>
</dbReference>
<gene>
    <name evidence="1" type="ORF">AMYX_05360</name>
</gene>
<evidence type="ECO:0000313" key="2">
    <source>
        <dbReference type="Proteomes" id="UP000503640"/>
    </source>
</evidence>
<evidence type="ECO:0008006" key="3">
    <source>
        <dbReference type="Google" id="ProtNLM"/>
    </source>
</evidence>
<organism evidence="1 2">
    <name type="scientific">Anaeromyxobacter diazotrophicus</name>
    <dbReference type="NCBI Taxonomy" id="2590199"/>
    <lineage>
        <taxon>Bacteria</taxon>
        <taxon>Pseudomonadati</taxon>
        <taxon>Myxococcota</taxon>
        <taxon>Myxococcia</taxon>
        <taxon>Myxococcales</taxon>
        <taxon>Cystobacterineae</taxon>
        <taxon>Anaeromyxobacteraceae</taxon>
        <taxon>Anaeromyxobacter</taxon>
    </lineage>
</organism>
<proteinExistence type="predicted"/>
<reference evidence="2" key="1">
    <citation type="journal article" date="2020" name="Appl. Environ. Microbiol.">
        <title>Diazotrophic Anaeromyxobacter Isolates from Soils.</title>
        <authorList>
            <person name="Masuda Y."/>
            <person name="Yamanaka H."/>
            <person name="Xu Z.X."/>
            <person name="Shiratori Y."/>
            <person name="Aono T."/>
            <person name="Amachi S."/>
            <person name="Senoo K."/>
            <person name="Itoh H."/>
        </authorList>
    </citation>
    <scope>NUCLEOTIDE SEQUENCE [LARGE SCALE GENOMIC DNA]</scope>
    <source>
        <strain evidence="2">R267</strain>
    </source>
</reference>